<evidence type="ECO:0000256" key="3">
    <source>
        <dbReference type="ARBA" id="ARBA00022692"/>
    </source>
</evidence>
<organism evidence="10 11">
    <name type="scientific">Daphnia sinensis</name>
    <dbReference type="NCBI Taxonomy" id="1820382"/>
    <lineage>
        <taxon>Eukaryota</taxon>
        <taxon>Metazoa</taxon>
        <taxon>Ecdysozoa</taxon>
        <taxon>Arthropoda</taxon>
        <taxon>Crustacea</taxon>
        <taxon>Branchiopoda</taxon>
        <taxon>Diplostraca</taxon>
        <taxon>Cladocera</taxon>
        <taxon>Anomopoda</taxon>
        <taxon>Daphniidae</taxon>
        <taxon>Daphnia</taxon>
        <taxon>Daphnia similis group</taxon>
    </lineage>
</organism>
<dbReference type="PANTHER" id="PTHR31040:SF1">
    <property type="entry name" value="NURIM"/>
    <property type="match status" value="1"/>
</dbReference>
<evidence type="ECO:0000256" key="5">
    <source>
        <dbReference type="ARBA" id="ARBA00023136"/>
    </source>
</evidence>
<keyword evidence="5 9" id="KW-0472">Membrane</keyword>
<feature type="transmembrane region" description="Helical" evidence="9">
    <location>
        <begin position="40"/>
        <end position="62"/>
    </location>
</feature>
<gene>
    <name evidence="10" type="ORF">GHT06_015500</name>
</gene>
<reference evidence="10 11" key="1">
    <citation type="submission" date="2022-05" db="EMBL/GenBank/DDBJ databases">
        <title>A multi-omics perspective on studying reproductive biology in Daphnia sinensis.</title>
        <authorList>
            <person name="Jia J."/>
        </authorList>
    </citation>
    <scope>NUCLEOTIDE SEQUENCE [LARGE SCALE GENOMIC DNA]</scope>
    <source>
        <strain evidence="10 11">WSL</strain>
    </source>
</reference>
<feature type="region of interest" description="Disordered" evidence="8">
    <location>
        <begin position="273"/>
        <end position="293"/>
    </location>
</feature>
<comment type="similarity">
    <text evidence="2">Belongs to the nurim family.</text>
</comment>
<dbReference type="AlphaFoldDB" id="A0AAD5KR97"/>
<sequence length="293" mass="33910">MPHIQNSLHSAFCTQTPAPTVIEEPSLPAQPKFKMTSQTLSPILFCTFVLALSGHTMWKFMWFVSGIPSSIENDKNESDSGLLFPVWLNASLVTLFAVQHSYLKTSEIGNFLSRHRVTTSLSRSIYVILTSVTLQIVVTFWTPITSCCLWRLNINSSFLWWTFSAIHFSVWTCIYGGCVILDLPELVGIRQIYYFCLNVSEASDIKSAELQRLYSHKRHPSFLGFLVLLWVTPFMSLDRALLAIFFTLYMATAWEPTADDRRYHQRQLERKQHEISYSNRKKQMSSEFRYYRG</sequence>
<name>A0AAD5KR97_9CRUS</name>
<evidence type="ECO:0000256" key="9">
    <source>
        <dbReference type="SAM" id="Phobius"/>
    </source>
</evidence>
<evidence type="ECO:0000256" key="8">
    <source>
        <dbReference type="SAM" id="MobiDB-lite"/>
    </source>
</evidence>
<feature type="transmembrane region" description="Helical" evidence="9">
    <location>
        <begin position="82"/>
        <end position="103"/>
    </location>
</feature>
<keyword evidence="4 9" id="KW-1133">Transmembrane helix</keyword>
<evidence type="ECO:0000256" key="6">
    <source>
        <dbReference type="ARBA" id="ARBA00031700"/>
    </source>
</evidence>
<evidence type="ECO:0000313" key="10">
    <source>
        <dbReference type="EMBL" id="KAI9558711.1"/>
    </source>
</evidence>
<proteinExistence type="inferred from homology"/>
<comment type="caution">
    <text evidence="10">The sequence shown here is derived from an EMBL/GenBank/DDBJ whole genome shotgun (WGS) entry which is preliminary data.</text>
</comment>
<evidence type="ECO:0000256" key="1">
    <source>
        <dbReference type="ARBA" id="ARBA00004473"/>
    </source>
</evidence>
<comment type="subcellular location">
    <subcellularLocation>
        <location evidence="1">Nucleus inner membrane</location>
        <topology evidence="1">Multi-pass membrane protein</topology>
    </subcellularLocation>
</comment>
<protein>
    <recommendedName>
        <fullName evidence="7">Nuclear envelope membrane protein</fullName>
    </recommendedName>
    <alternativeName>
        <fullName evidence="6">Nuclear rim protein</fullName>
    </alternativeName>
</protein>
<dbReference type="GO" id="GO:0005637">
    <property type="term" value="C:nuclear inner membrane"/>
    <property type="evidence" value="ECO:0007669"/>
    <property type="project" value="UniProtKB-SubCell"/>
</dbReference>
<feature type="transmembrane region" description="Helical" evidence="9">
    <location>
        <begin position="124"/>
        <end position="152"/>
    </location>
</feature>
<evidence type="ECO:0000313" key="11">
    <source>
        <dbReference type="Proteomes" id="UP000820818"/>
    </source>
</evidence>
<feature type="transmembrane region" description="Helical" evidence="9">
    <location>
        <begin position="158"/>
        <end position="181"/>
    </location>
</feature>
<dbReference type="InterPro" id="IPR033580">
    <property type="entry name" value="Nurim-like"/>
</dbReference>
<dbReference type="PANTHER" id="PTHR31040">
    <property type="entry name" value="NURIM"/>
    <property type="match status" value="1"/>
</dbReference>
<evidence type="ECO:0000256" key="7">
    <source>
        <dbReference type="ARBA" id="ARBA00032957"/>
    </source>
</evidence>
<evidence type="ECO:0000256" key="2">
    <source>
        <dbReference type="ARBA" id="ARBA00010631"/>
    </source>
</evidence>
<keyword evidence="3 9" id="KW-0812">Transmembrane</keyword>
<accession>A0AAD5KR97</accession>
<feature type="transmembrane region" description="Helical" evidence="9">
    <location>
        <begin position="222"/>
        <end position="251"/>
    </location>
</feature>
<keyword evidence="11" id="KW-1185">Reference proteome</keyword>
<dbReference type="Proteomes" id="UP000820818">
    <property type="component" value="Linkage Group LG5"/>
</dbReference>
<evidence type="ECO:0000256" key="4">
    <source>
        <dbReference type="ARBA" id="ARBA00022989"/>
    </source>
</evidence>
<dbReference type="EMBL" id="WJBH02000005">
    <property type="protein sequence ID" value="KAI9558711.1"/>
    <property type="molecule type" value="Genomic_DNA"/>
</dbReference>